<dbReference type="SMART" id="SM00382">
    <property type="entry name" value="AAA"/>
    <property type="match status" value="2"/>
</dbReference>
<dbReference type="EMBL" id="JBHTJM010000002">
    <property type="protein sequence ID" value="MFD0962748.1"/>
    <property type="molecule type" value="Genomic_DNA"/>
</dbReference>
<evidence type="ECO:0000256" key="4">
    <source>
        <dbReference type="ARBA" id="ARBA00022741"/>
    </source>
</evidence>
<dbReference type="CDD" id="cd19499">
    <property type="entry name" value="RecA-like_ClpB_Hsp104-like"/>
    <property type="match status" value="1"/>
</dbReference>
<dbReference type="SUPFAM" id="SSF81923">
    <property type="entry name" value="Double Clp-N motif"/>
    <property type="match status" value="1"/>
</dbReference>
<evidence type="ECO:0000256" key="9">
    <source>
        <dbReference type="PROSITE-ProRule" id="PRU01251"/>
    </source>
</evidence>
<dbReference type="Pfam" id="PF00004">
    <property type="entry name" value="AAA"/>
    <property type="match status" value="1"/>
</dbReference>
<dbReference type="PANTHER" id="PTHR11638">
    <property type="entry name" value="ATP-DEPENDENT CLP PROTEASE"/>
    <property type="match status" value="1"/>
</dbReference>
<dbReference type="Pfam" id="PF02861">
    <property type="entry name" value="Clp_N"/>
    <property type="match status" value="1"/>
</dbReference>
<keyword evidence="11" id="KW-0346">Stress response</keyword>
<dbReference type="InterPro" id="IPR001270">
    <property type="entry name" value="ClpA/B"/>
</dbReference>
<protein>
    <recommendedName>
        <fullName evidence="2 11">Chaperone protein ClpB</fullName>
    </recommendedName>
</protein>
<keyword evidence="5 10" id="KW-0067">ATP-binding</keyword>
<dbReference type="Proteomes" id="UP001596997">
    <property type="component" value="Unassembled WGS sequence"/>
</dbReference>
<dbReference type="CDD" id="cd00009">
    <property type="entry name" value="AAA"/>
    <property type="match status" value="1"/>
</dbReference>
<dbReference type="SMART" id="SM01086">
    <property type="entry name" value="ClpB_D2-small"/>
    <property type="match status" value="1"/>
</dbReference>
<comment type="subunit">
    <text evidence="11">Homohexamer; The oligomerization is ATP-dependent.</text>
</comment>
<evidence type="ECO:0000256" key="2">
    <source>
        <dbReference type="ARBA" id="ARBA00017574"/>
    </source>
</evidence>
<evidence type="ECO:0000256" key="1">
    <source>
        <dbReference type="ARBA" id="ARBA00008675"/>
    </source>
</evidence>
<dbReference type="InterPro" id="IPR004176">
    <property type="entry name" value="Clp_R_N"/>
</dbReference>
<keyword evidence="7 10" id="KW-0143">Chaperone</keyword>
<dbReference type="NCBIfam" id="TIGR03346">
    <property type="entry name" value="chaperone_ClpB"/>
    <property type="match status" value="1"/>
</dbReference>
<evidence type="ECO:0000256" key="10">
    <source>
        <dbReference type="RuleBase" id="RU004432"/>
    </source>
</evidence>
<dbReference type="InterPro" id="IPR003593">
    <property type="entry name" value="AAA+_ATPase"/>
</dbReference>
<dbReference type="PRINTS" id="PR00300">
    <property type="entry name" value="CLPPROTEASEA"/>
</dbReference>
<evidence type="ECO:0000256" key="7">
    <source>
        <dbReference type="ARBA" id="ARBA00023186"/>
    </source>
</evidence>
<keyword evidence="11" id="KW-0963">Cytoplasm</keyword>
<evidence type="ECO:0000256" key="11">
    <source>
        <dbReference type="RuleBase" id="RU362034"/>
    </source>
</evidence>
<evidence type="ECO:0000313" key="14">
    <source>
        <dbReference type="Proteomes" id="UP001596997"/>
    </source>
</evidence>
<comment type="subcellular location">
    <subcellularLocation>
        <location evidence="11">Cytoplasm</location>
    </subcellularLocation>
</comment>
<organism evidence="13 14">
    <name type="scientific">Pseudofulvibacter geojedonensis</name>
    <dbReference type="NCBI Taxonomy" id="1123758"/>
    <lineage>
        <taxon>Bacteria</taxon>
        <taxon>Pseudomonadati</taxon>
        <taxon>Bacteroidota</taxon>
        <taxon>Flavobacteriia</taxon>
        <taxon>Flavobacteriales</taxon>
        <taxon>Flavobacteriaceae</taxon>
        <taxon>Pseudofulvibacter</taxon>
    </lineage>
</organism>
<dbReference type="InterPro" id="IPR003959">
    <property type="entry name" value="ATPase_AAA_core"/>
</dbReference>
<accession>A0ABW3HYX9</accession>
<feature type="coiled-coil region" evidence="11">
    <location>
        <begin position="410"/>
        <end position="521"/>
    </location>
</feature>
<dbReference type="PANTHER" id="PTHR11638:SF18">
    <property type="entry name" value="HEAT SHOCK PROTEIN 104"/>
    <property type="match status" value="1"/>
</dbReference>
<dbReference type="PROSITE" id="PS51903">
    <property type="entry name" value="CLP_R"/>
    <property type="match status" value="1"/>
</dbReference>
<dbReference type="SUPFAM" id="SSF52540">
    <property type="entry name" value="P-loop containing nucleoside triphosphate hydrolases"/>
    <property type="match status" value="2"/>
</dbReference>
<dbReference type="Gene3D" id="1.10.8.60">
    <property type="match status" value="1"/>
</dbReference>
<proteinExistence type="inferred from homology"/>
<evidence type="ECO:0000256" key="6">
    <source>
        <dbReference type="ARBA" id="ARBA00023054"/>
    </source>
</evidence>
<dbReference type="Pfam" id="PF07724">
    <property type="entry name" value="AAA_2"/>
    <property type="match status" value="1"/>
</dbReference>
<dbReference type="InterPro" id="IPR027417">
    <property type="entry name" value="P-loop_NTPase"/>
</dbReference>
<comment type="similarity">
    <text evidence="1 10">Belongs to the ClpA/ClpB family.</text>
</comment>
<dbReference type="Pfam" id="PF10431">
    <property type="entry name" value="ClpB_D2-small"/>
    <property type="match status" value="1"/>
</dbReference>
<reference evidence="14" key="1">
    <citation type="journal article" date="2019" name="Int. J. Syst. Evol. Microbiol.">
        <title>The Global Catalogue of Microorganisms (GCM) 10K type strain sequencing project: providing services to taxonomists for standard genome sequencing and annotation.</title>
        <authorList>
            <consortium name="The Broad Institute Genomics Platform"/>
            <consortium name="The Broad Institute Genome Sequencing Center for Infectious Disease"/>
            <person name="Wu L."/>
            <person name="Ma J."/>
        </authorList>
    </citation>
    <scope>NUCLEOTIDE SEQUENCE [LARGE SCALE GENOMIC DNA]</scope>
    <source>
        <strain evidence="14">CCUG 62114</strain>
    </source>
</reference>
<dbReference type="Gene3D" id="3.40.50.300">
    <property type="entry name" value="P-loop containing nucleotide triphosphate hydrolases"/>
    <property type="match status" value="3"/>
</dbReference>
<dbReference type="InterPro" id="IPR019489">
    <property type="entry name" value="Clp_ATPase_C"/>
</dbReference>
<evidence type="ECO:0000259" key="12">
    <source>
        <dbReference type="PROSITE" id="PS51903"/>
    </source>
</evidence>
<comment type="function">
    <text evidence="11">Part of a stress-induced multi-chaperone system, it is involved in the recovery of the cell from heat-induced damage, in cooperation with DnaK, DnaJ and GrpE.</text>
</comment>
<evidence type="ECO:0000313" key="13">
    <source>
        <dbReference type="EMBL" id="MFD0962748.1"/>
    </source>
</evidence>
<dbReference type="PROSITE" id="PS00870">
    <property type="entry name" value="CLPAB_1"/>
    <property type="match status" value="1"/>
</dbReference>
<dbReference type="Pfam" id="PF17871">
    <property type="entry name" value="AAA_lid_9"/>
    <property type="match status" value="1"/>
</dbReference>
<evidence type="ECO:0000256" key="3">
    <source>
        <dbReference type="ARBA" id="ARBA00022737"/>
    </source>
</evidence>
<feature type="domain" description="Clp R" evidence="12">
    <location>
        <begin position="3"/>
        <end position="144"/>
    </location>
</feature>
<dbReference type="InterPro" id="IPR050130">
    <property type="entry name" value="ClpA_ClpB"/>
</dbReference>
<gene>
    <name evidence="11 13" type="primary">clpB</name>
    <name evidence="13" type="ORF">ACFQ1O_01875</name>
</gene>
<dbReference type="Gene3D" id="1.10.1780.10">
    <property type="entry name" value="Clp, N-terminal domain"/>
    <property type="match status" value="1"/>
</dbReference>
<dbReference type="InterPro" id="IPR028299">
    <property type="entry name" value="ClpA/B_CS2"/>
</dbReference>
<dbReference type="InterPro" id="IPR036628">
    <property type="entry name" value="Clp_N_dom_sf"/>
</dbReference>
<dbReference type="InterPro" id="IPR017730">
    <property type="entry name" value="Chaperonin_ClpB"/>
</dbReference>
<keyword evidence="4 10" id="KW-0547">Nucleotide-binding</keyword>
<evidence type="ECO:0000256" key="8">
    <source>
        <dbReference type="ARBA" id="ARBA00026057"/>
    </source>
</evidence>
<keyword evidence="3 9" id="KW-0677">Repeat</keyword>
<evidence type="ECO:0000256" key="5">
    <source>
        <dbReference type="ARBA" id="ARBA00022840"/>
    </source>
</evidence>
<dbReference type="RefSeq" id="WP_377712724.1">
    <property type="nucleotide sequence ID" value="NZ_JBHTJM010000002.1"/>
</dbReference>
<dbReference type="PROSITE" id="PS00871">
    <property type="entry name" value="CLPAB_2"/>
    <property type="match status" value="1"/>
</dbReference>
<keyword evidence="6 11" id="KW-0175">Coiled coil</keyword>
<sequence length="860" mass="96332">MNINNFTIKSQEVIQQAQMLAQELTHNEVTNSHLFKAILNVDENVTPFLFKKLNINLSLVKKLVDSQLNSLAKVTGGNLQFSRISGQTLNDAHSIAKKMKDDFVTIEHLLLAIFNSKSKIAQILKDQGVTKKELEAAINELRNGERVTSQSAEETYNSLNKYAKNLNDLAETGKLDPVIGRDEEIRRILQILSRRTKNNPMLVGEPGVGKTAIAEGLAHRIVQGDVPENLKEKIIFSLDMGALIAGAKFKGEFEERLKAVIKEVTSSNGDIVLFIDEIHTLVGAGGGQGAMDAANILKPALARGELRAIGATTLDEYQKYFEKDKALERRFQKVVVDEPDTESAISILRGIKEKYEVHHKVRIKDEAIIAAVKLSQRYITNRFLPDKAIDLMDESASKLRMEINSKPEELDVLDRKIMQLEIEIEAIKRENDTEKLKGLNLDLANLKEERNNINAKWESEKSIVDAIQLTKENIETYKLEAEKAEREGDYGKVAELRYGKIKEAQEALEEHQKTLDKQSENALIKEEVTYDDIAEVVAKWTGIPLTKMLQSEREKLLQLETELHKRVVGQEEAITAVSDAVRRSRAGLQDPKKPIGSFLFLGTTGVGKTELAKALASYLFDDENAMTRIDMSEYQERHSVSRLVGAPPGYVGYDEGGQLTEAVRRRPYSVILLDEIEKAHPDTFNILLQVLDEGRLTDNKGRIADFKNSIIIMTSNMGSSIIEDKFKNIPDMDAATEAAKTEVLGLLKQTVRPEFINRIDDIVLFTPLTKTNIKTIVELQLELVKKMVDQQNISLGITEEAISVLAEKGFDPQFGARPVKRVIQKLVLNQLSKEILAGKVTTNSNILLDAFDGELVFRNS</sequence>
<keyword evidence="14" id="KW-1185">Reference proteome</keyword>
<name>A0ABW3HYX9_9FLAO</name>
<dbReference type="InterPro" id="IPR041546">
    <property type="entry name" value="ClpA/ClpB_AAA_lid"/>
</dbReference>
<dbReference type="InterPro" id="IPR018368">
    <property type="entry name" value="ClpA/B_CS1"/>
</dbReference>
<comment type="subunit">
    <text evidence="8">Homohexamer. The oligomerization is ATP-dependent.</text>
</comment>
<comment type="caution">
    <text evidence="13">The sequence shown here is derived from an EMBL/GenBank/DDBJ whole genome shotgun (WGS) entry which is preliminary data.</text>
</comment>